<organism evidence="1 2">
    <name type="scientific">Viridothelium virens</name>
    <name type="common">Speckled blister lichen</name>
    <name type="synonym">Trypethelium virens</name>
    <dbReference type="NCBI Taxonomy" id="1048519"/>
    <lineage>
        <taxon>Eukaryota</taxon>
        <taxon>Fungi</taxon>
        <taxon>Dikarya</taxon>
        <taxon>Ascomycota</taxon>
        <taxon>Pezizomycotina</taxon>
        <taxon>Dothideomycetes</taxon>
        <taxon>Dothideomycetes incertae sedis</taxon>
        <taxon>Trypetheliales</taxon>
        <taxon>Trypetheliaceae</taxon>
        <taxon>Viridothelium</taxon>
    </lineage>
</organism>
<dbReference type="Proteomes" id="UP000800092">
    <property type="component" value="Unassembled WGS sequence"/>
</dbReference>
<proteinExistence type="predicted"/>
<sequence>MAECFRYGTRIISLSSPPELQYKQALPFFLTFVLLYAGYHQIIVPVTTEQCFHIN</sequence>
<keyword evidence="2" id="KW-1185">Reference proteome</keyword>
<evidence type="ECO:0000313" key="1">
    <source>
        <dbReference type="EMBL" id="KAF2229595.1"/>
    </source>
</evidence>
<name>A0A6A6GV43_VIRVR</name>
<evidence type="ECO:0000313" key="2">
    <source>
        <dbReference type="Proteomes" id="UP000800092"/>
    </source>
</evidence>
<dbReference type="EMBL" id="ML991859">
    <property type="protein sequence ID" value="KAF2229595.1"/>
    <property type="molecule type" value="Genomic_DNA"/>
</dbReference>
<gene>
    <name evidence="1" type="ORF">EV356DRAFT_510417</name>
</gene>
<dbReference type="AlphaFoldDB" id="A0A6A6GV43"/>
<accession>A0A6A6GV43</accession>
<reference evidence="1" key="1">
    <citation type="journal article" date="2020" name="Stud. Mycol.">
        <title>101 Dothideomycetes genomes: a test case for predicting lifestyles and emergence of pathogens.</title>
        <authorList>
            <person name="Haridas S."/>
            <person name="Albert R."/>
            <person name="Binder M."/>
            <person name="Bloem J."/>
            <person name="Labutti K."/>
            <person name="Salamov A."/>
            <person name="Andreopoulos B."/>
            <person name="Baker S."/>
            <person name="Barry K."/>
            <person name="Bills G."/>
            <person name="Bluhm B."/>
            <person name="Cannon C."/>
            <person name="Castanera R."/>
            <person name="Culley D."/>
            <person name="Daum C."/>
            <person name="Ezra D."/>
            <person name="Gonzalez J."/>
            <person name="Henrissat B."/>
            <person name="Kuo A."/>
            <person name="Liang C."/>
            <person name="Lipzen A."/>
            <person name="Lutzoni F."/>
            <person name="Magnuson J."/>
            <person name="Mondo S."/>
            <person name="Nolan M."/>
            <person name="Ohm R."/>
            <person name="Pangilinan J."/>
            <person name="Park H.-J."/>
            <person name="Ramirez L."/>
            <person name="Alfaro M."/>
            <person name="Sun H."/>
            <person name="Tritt A."/>
            <person name="Yoshinaga Y."/>
            <person name="Zwiers L.-H."/>
            <person name="Turgeon B."/>
            <person name="Goodwin S."/>
            <person name="Spatafora J."/>
            <person name="Crous P."/>
            <person name="Grigoriev I."/>
        </authorList>
    </citation>
    <scope>NUCLEOTIDE SEQUENCE</scope>
    <source>
        <strain evidence="1">Tuck. ex Michener</strain>
    </source>
</reference>
<protein>
    <submittedName>
        <fullName evidence="1">Uncharacterized protein</fullName>
    </submittedName>
</protein>